<dbReference type="SUPFAM" id="SSF52540">
    <property type="entry name" value="P-loop containing nucleoside triphosphate hydrolases"/>
    <property type="match status" value="2"/>
</dbReference>
<keyword evidence="3 8" id="KW-0690">Ribosome biogenesis</keyword>
<evidence type="ECO:0000259" key="11">
    <source>
        <dbReference type="PROSITE" id="PS51712"/>
    </source>
</evidence>
<dbReference type="EMBL" id="JAFKGL010000014">
    <property type="protein sequence ID" value="MBN9412897.1"/>
    <property type="molecule type" value="Genomic_DNA"/>
</dbReference>
<feature type="binding site" evidence="8">
    <location>
        <begin position="58"/>
        <end position="62"/>
    </location>
    <ligand>
        <name>GTP</name>
        <dbReference type="ChEBI" id="CHEBI:37565"/>
        <label>1</label>
    </ligand>
</feature>
<sequence length="447" mass="50068">MTKHLKIAIVGRPNVGKSTLYNRLAGRKLAIVEDTPGVTRDWQKTQGHLWDLNLEIYDTAGLEGFESALIKDQIISQTLNVLAEVDVILMIIDSREPILASDRKLAEMLRRLKTPVILVANKSEGHKKQEGYLESFTLGFGDPIAFSAAHGEGVDDLYQALAPHAIDLESQEVENNPQEQLKLAIVGRPNVGKSTLMNALLGEERLLTGDQPGITRDAIAIDWSYKGRSIQLIDTAGMRRKSRIDEHLERLSVQDSLEAIKYAQVVVLVMDANDPLNKQDLTIASHVLEEGRALIIALNKWDEADQQTLPEIRRSLSSLLSQARGLRLQPTSALKKKNLDELMAHVLEVYQLWNTRISTSQLNRWLEGALARHAPPLSGQTPIRIKYATQIKTRPPTFVLFASKPVDLPASYMRYLETSLRDCFNLPGVPLRLFLRKGKNPYDSRGK</sequence>
<dbReference type="AlphaFoldDB" id="A0A8J7TU78"/>
<dbReference type="InterPro" id="IPR032859">
    <property type="entry name" value="KH_dom-like"/>
</dbReference>
<comment type="caution">
    <text evidence="12">The sequence shown here is derived from an EMBL/GenBank/DDBJ whole genome shotgun (WGS) entry which is preliminary data.</text>
</comment>
<evidence type="ECO:0000256" key="5">
    <source>
        <dbReference type="ARBA" id="ARBA00022741"/>
    </source>
</evidence>
<keyword evidence="6 8" id="KW-0342">GTP-binding</keyword>
<feature type="binding site" evidence="8">
    <location>
        <begin position="121"/>
        <end position="124"/>
    </location>
    <ligand>
        <name>GTP</name>
        <dbReference type="ChEBI" id="CHEBI:37565"/>
        <label>1</label>
    </ligand>
</feature>
<dbReference type="PANTHER" id="PTHR43834:SF6">
    <property type="entry name" value="GTPASE DER"/>
    <property type="match status" value="1"/>
</dbReference>
<comment type="function">
    <text evidence="8 10">GTPase that plays an essential role in the late steps of ribosome biogenesis.</text>
</comment>
<dbReference type="PROSITE" id="PS51712">
    <property type="entry name" value="G_ENGA"/>
    <property type="match status" value="1"/>
</dbReference>
<dbReference type="Pfam" id="PF01926">
    <property type="entry name" value="MMR_HSR1"/>
    <property type="match status" value="2"/>
</dbReference>
<dbReference type="InterPro" id="IPR031166">
    <property type="entry name" value="G_ENGA"/>
</dbReference>
<evidence type="ECO:0000256" key="8">
    <source>
        <dbReference type="HAMAP-Rule" id="MF_00195"/>
    </source>
</evidence>
<dbReference type="InterPro" id="IPR006073">
    <property type="entry name" value="GTP-bd"/>
</dbReference>
<dbReference type="FunFam" id="3.30.300.20:FF:000004">
    <property type="entry name" value="GTPase Der"/>
    <property type="match status" value="1"/>
</dbReference>
<dbReference type="PRINTS" id="PR00326">
    <property type="entry name" value="GTP1OBG"/>
</dbReference>
<evidence type="ECO:0000256" key="6">
    <source>
        <dbReference type="ARBA" id="ARBA00023134"/>
    </source>
</evidence>
<dbReference type="FunFam" id="3.40.50.300:FF:000494">
    <property type="entry name" value="tRNA modification GTPase MnmE"/>
    <property type="match status" value="1"/>
</dbReference>
<feature type="binding site" evidence="8">
    <location>
        <begin position="11"/>
        <end position="18"/>
    </location>
    <ligand>
        <name>GTP</name>
        <dbReference type="ChEBI" id="CHEBI:37565"/>
        <label>1</label>
    </ligand>
</feature>
<dbReference type="HAMAP" id="MF_00195">
    <property type="entry name" value="GTPase_Der"/>
    <property type="match status" value="1"/>
</dbReference>
<evidence type="ECO:0000256" key="10">
    <source>
        <dbReference type="RuleBase" id="RU004481"/>
    </source>
</evidence>
<dbReference type="PIRSF" id="PIRSF006485">
    <property type="entry name" value="GTP-binding_EngA"/>
    <property type="match status" value="1"/>
</dbReference>
<proteinExistence type="inferred from homology"/>
<gene>
    <name evidence="8 12" type="primary">der</name>
    <name evidence="12" type="ORF">J0H12_03085</name>
</gene>
<comment type="similarity">
    <text evidence="1 8 9 10">Belongs to the TRAFAC class TrmE-Era-EngA-EngB-Septin-like GTPase superfamily. EngA (Der) GTPase family.</text>
</comment>
<dbReference type="CDD" id="cd01895">
    <property type="entry name" value="EngA2"/>
    <property type="match status" value="1"/>
</dbReference>
<dbReference type="InterPro" id="IPR015946">
    <property type="entry name" value="KH_dom-like_a/b"/>
</dbReference>
<keyword evidence="5 8" id="KW-0547">Nucleotide-binding</keyword>
<evidence type="ECO:0000313" key="12">
    <source>
        <dbReference type="EMBL" id="MBN9412897.1"/>
    </source>
</evidence>
<dbReference type="GO" id="GO:0005525">
    <property type="term" value="F:GTP binding"/>
    <property type="evidence" value="ECO:0007669"/>
    <property type="project" value="UniProtKB-UniRule"/>
</dbReference>
<feature type="domain" description="EngA-type G" evidence="11">
    <location>
        <begin position="181"/>
        <end position="354"/>
    </location>
</feature>
<dbReference type="Gene3D" id="3.40.50.300">
    <property type="entry name" value="P-loop containing nucleotide triphosphate hydrolases"/>
    <property type="match status" value="2"/>
</dbReference>
<comment type="subunit">
    <text evidence="8">Associates with the 50S ribosomal subunit.</text>
</comment>
<dbReference type="GO" id="GO:0042254">
    <property type="term" value="P:ribosome biogenesis"/>
    <property type="evidence" value="ECO:0007669"/>
    <property type="project" value="UniProtKB-KW"/>
</dbReference>
<dbReference type="PANTHER" id="PTHR43834">
    <property type="entry name" value="GTPASE DER"/>
    <property type="match status" value="1"/>
</dbReference>
<accession>A0A8J7TU78</accession>
<evidence type="ECO:0000256" key="3">
    <source>
        <dbReference type="ARBA" id="ARBA00022517"/>
    </source>
</evidence>
<protein>
    <recommendedName>
        <fullName evidence="2 8">GTPase Der</fullName>
    </recommendedName>
    <alternativeName>
        <fullName evidence="7 8">GTP-binding protein EngA</fullName>
    </alternativeName>
</protein>
<evidence type="ECO:0000313" key="13">
    <source>
        <dbReference type="Proteomes" id="UP000664414"/>
    </source>
</evidence>
<organism evidence="12 13">
    <name type="scientific">Candidatus Paracaedimonas acanthamoebae</name>
    <dbReference type="NCBI Taxonomy" id="244581"/>
    <lineage>
        <taxon>Bacteria</taxon>
        <taxon>Pseudomonadati</taxon>
        <taxon>Pseudomonadota</taxon>
        <taxon>Alphaproteobacteria</taxon>
        <taxon>Holosporales</taxon>
        <taxon>Caedimonadaceae</taxon>
        <taxon>Candidatus Paracaedimonas</taxon>
    </lineage>
</organism>
<dbReference type="Pfam" id="PF14714">
    <property type="entry name" value="KH_dom-like"/>
    <property type="match status" value="1"/>
</dbReference>
<dbReference type="Gene3D" id="3.30.300.20">
    <property type="match status" value="1"/>
</dbReference>
<dbReference type="Proteomes" id="UP000664414">
    <property type="component" value="Unassembled WGS sequence"/>
</dbReference>
<evidence type="ECO:0000256" key="9">
    <source>
        <dbReference type="PROSITE-ProRule" id="PRU01049"/>
    </source>
</evidence>
<dbReference type="NCBIfam" id="TIGR03594">
    <property type="entry name" value="GTPase_EngA"/>
    <property type="match status" value="1"/>
</dbReference>
<feature type="binding site" evidence="8">
    <location>
        <begin position="187"/>
        <end position="194"/>
    </location>
    <ligand>
        <name>GTP</name>
        <dbReference type="ChEBI" id="CHEBI:37565"/>
        <label>2</label>
    </ligand>
</feature>
<evidence type="ECO:0000256" key="2">
    <source>
        <dbReference type="ARBA" id="ARBA00020953"/>
    </source>
</evidence>
<dbReference type="InterPro" id="IPR016484">
    <property type="entry name" value="GTPase_Der"/>
</dbReference>
<evidence type="ECO:0000256" key="4">
    <source>
        <dbReference type="ARBA" id="ARBA00022737"/>
    </source>
</evidence>
<feature type="binding site" evidence="8">
    <location>
        <begin position="234"/>
        <end position="238"/>
    </location>
    <ligand>
        <name>GTP</name>
        <dbReference type="ChEBI" id="CHEBI:37565"/>
        <label>2</label>
    </ligand>
</feature>
<dbReference type="NCBIfam" id="TIGR00231">
    <property type="entry name" value="small_GTP"/>
    <property type="match status" value="2"/>
</dbReference>
<name>A0A8J7TU78_9PROT</name>
<reference evidence="12" key="1">
    <citation type="submission" date="2021-02" db="EMBL/GenBank/DDBJ databases">
        <title>Thiocyanate and organic carbon inputs drive convergent selection for specific autotrophic Afipia and Thiobacillus strains within complex microbiomes.</title>
        <authorList>
            <person name="Huddy R.J."/>
            <person name="Sachdeva R."/>
            <person name="Kadzinga F."/>
            <person name="Kantor R.S."/>
            <person name="Harrison S.T.L."/>
            <person name="Banfield J.F."/>
        </authorList>
    </citation>
    <scope>NUCLEOTIDE SEQUENCE</scope>
    <source>
        <strain evidence="12">SCN18_10_11_15_R4_P_38_20</strain>
    </source>
</reference>
<evidence type="ECO:0000256" key="7">
    <source>
        <dbReference type="ARBA" id="ARBA00032345"/>
    </source>
</evidence>
<keyword evidence="4 10" id="KW-0677">Repeat</keyword>
<dbReference type="SMART" id="SM00382">
    <property type="entry name" value="AAA"/>
    <property type="match status" value="2"/>
</dbReference>
<dbReference type="InterPro" id="IPR005225">
    <property type="entry name" value="Small_GTP-bd"/>
</dbReference>
<evidence type="ECO:0000256" key="1">
    <source>
        <dbReference type="ARBA" id="ARBA00008279"/>
    </source>
</evidence>
<dbReference type="InterPro" id="IPR003593">
    <property type="entry name" value="AAA+_ATPase"/>
</dbReference>
<dbReference type="InterPro" id="IPR027417">
    <property type="entry name" value="P-loop_NTPase"/>
</dbReference>
<dbReference type="CDD" id="cd01894">
    <property type="entry name" value="EngA1"/>
    <property type="match status" value="1"/>
</dbReference>
<feature type="binding site" evidence="8">
    <location>
        <begin position="299"/>
        <end position="302"/>
    </location>
    <ligand>
        <name>GTP</name>
        <dbReference type="ChEBI" id="CHEBI:37565"/>
        <label>2</label>
    </ligand>
</feature>